<dbReference type="RefSeq" id="WP_121214480.1">
    <property type="nucleotide sequence ID" value="NZ_RBZN01000019.1"/>
</dbReference>
<feature type="transmembrane region" description="Helical" evidence="1">
    <location>
        <begin position="12"/>
        <end position="33"/>
    </location>
</feature>
<organism evidence="2 3">
    <name type="scientific">Ureibacillus endophyticus</name>
    <dbReference type="NCBI Taxonomy" id="1978490"/>
    <lineage>
        <taxon>Bacteria</taxon>
        <taxon>Bacillati</taxon>
        <taxon>Bacillota</taxon>
        <taxon>Bacilli</taxon>
        <taxon>Bacillales</taxon>
        <taxon>Caryophanaceae</taxon>
        <taxon>Ureibacillus</taxon>
    </lineage>
</organism>
<dbReference type="EMBL" id="RBZN01000019">
    <property type="protein sequence ID" value="RKQ16669.1"/>
    <property type="molecule type" value="Genomic_DNA"/>
</dbReference>
<comment type="caution">
    <text evidence="2">The sequence shown here is derived from an EMBL/GenBank/DDBJ whole genome shotgun (WGS) entry which is preliminary data.</text>
</comment>
<gene>
    <name evidence="2" type="ORF">D8M03_09225</name>
</gene>
<evidence type="ECO:0000256" key="1">
    <source>
        <dbReference type="SAM" id="Phobius"/>
    </source>
</evidence>
<proteinExistence type="predicted"/>
<keyword evidence="3" id="KW-1185">Reference proteome</keyword>
<accession>A0A494Z2Z5</accession>
<dbReference type="OrthoDB" id="2730263at2"/>
<dbReference type="AlphaFoldDB" id="A0A494Z2Z5"/>
<evidence type="ECO:0000313" key="3">
    <source>
        <dbReference type="Proteomes" id="UP000272238"/>
    </source>
</evidence>
<protein>
    <submittedName>
        <fullName evidence="2">Uncharacterized protein</fullName>
    </submittedName>
</protein>
<sequence>MNPHQKKKPKRIFLNTIIIVAMMALLFAITTLLKNKTQITHFDNQQFIVALKLRGTLENVEDIEDELFKQGVYEEVFEKNIAFYVYVQSLGYKITKSEIEQSYEQTIQFIYQTKESKKSHKEMVKSAKLSLKEYERYLYKNTPYQVAQTKLEEHFMKQYPKIDRSIANQLARKHAIPYFRQHFAKEIKAFKEKQKLPLIDSNIGTGTKLLGRIITIEDNMFLVESNHENYWVPQDNIPSLNIGDLVEVYYKMLSNDTSPYVIDIWDLKIIDKFISENTENDTIQLIIPEENKTKVKRFLGMLHWDKANFEMSRAPDYEIKIDNSTYQIWSYEDGFVLRSSSGKYRKLNEYFTEELCEYLGLK</sequence>
<keyword evidence="1" id="KW-0472">Membrane</keyword>
<name>A0A494Z2Z5_9BACL</name>
<dbReference type="Proteomes" id="UP000272238">
    <property type="component" value="Unassembled WGS sequence"/>
</dbReference>
<reference evidence="2 3" key="1">
    <citation type="journal article" date="2016" name="Antonie Van Leeuwenhoek">
        <title>Lysinibacillus endophyticus sp. nov., an indole-3-acetic acid producing endophytic bacterium isolated from corn root (Zea mays cv. Xinken-5).</title>
        <authorList>
            <person name="Yu J."/>
            <person name="Guan X."/>
            <person name="Liu C."/>
            <person name="Xiang W."/>
            <person name="Yu Z."/>
            <person name="Liu X."/>
            <person name="Wang G."/>
        </authorList>
    </citation>
    <scope>NUCLEOTIDE SEQUENCE [LARGE SCALE GENOMIC DNA]</scope>
    <source>
        <strain evidence="2 3">DSM 100506</strain>
    </source>
</reference>
<keyword evidence="1" id="KW-0812">Transmembrane</keyword>
<evidence type="ECO:0000313" key="2">
    <source>
        <dbReference type="EMBL" id="RKQ16669.1"/>
    </source>
</evidence>
<keyword evidence="1" id="KW-1133">Transmembrane helix</keyword>